<dbReference type="AlphaFoldDB" id="A0A7J7L6Q4"/>
<evidence type="ECO:0000313" key="1">
    <source>
        <dbReference type="EMBL" id="KAF6138254.1"/>
    </source>
</evidence>
<proteinExistence type="predicted"/>
<gene>
    <name evidence="1" type="ORF">GIB67_019424</name>
</gene>
<reference evidence="1 2" key="1">
    <citation type="journal article" date="2020" name="IScience">
        <title>Genome Sequencing of the Endangered Kingdonia uniflora (Circaeasteraceae, Ranunculales) Reveals Potential Mechanisms of Evolutionary Specialization.</title>
        <authorList>
            <person name="Sun Y."/>
            <person name="Deng T."/>
            <person name="Zhang A."/>
            <person name="Moore M.J."/>
            <person name="Landis J.B."/>
            <person name="Lin N."/>
            <person name="Zhang H."/>
            <person name="Zhang X."/>
            <person name="Huang J."/>
            <person name="Zhang X."/>
            <person name="Sun H."/>
            <person name="Wang H."/>
        </authorList>
    </citation>
    <scope>NUCLEOTIDE SEQUENCE [LARGE SCALE GENOMIC DNA]</scope>
    <source>
        <strain evidence="1">TB1705</strain>
        <tissue evidence="1">Leaf</tissue>
    </source>
</reference>
<dbReference type="Proteomes" id="UP000541444">
    <property type="component" value="Unassembled WGS sequence"/>
</dbReference>
<keyword evidence="2" id="KW-1185">Reference proteome</keyword>
<protein>
    <submittedName>
        <fullName evidence="1">Uncharacterized protein</fullName>
    </submittedName>
</protein>
<accession>A0A7J7L6Q4</accession>
<dbReference type="EMBL" id="JACGCM010002607">
    <property type="protein sequence ID" value="KAF6138254.1"/>
    <property type="molecule type" value="Genomic_DNA"/>
</dbReference>
<name>A0A7J7L6Q4_9MAGN</name>
<evidence type="ECO:0000313" key="2">
    <source>
        <dbReference type="Proteomes" id="UP000541444"/>
    </source>
</evidence>
<organism evidence="1 2">
    <name type="scientific">Kingdonia uniflora</name>
    <dbReference type="NCBI Taxonomy" id="39325"/>
    <lineage>
        <taxon>Eukaryota</taxon>
        <taxon>Viridiplantae</taxon>
        <taxon>Streptophyta</taxon>
        <taxon>Embryophyta</taxon>
        <taxon>Tracheophyta</taxon>
        <taxon>Spermatophyta</taxon>
        <taxon>Magnoliopsida</taxon>
        <taxon>Ranunculales</taxon>
        <taxon>Circaeasteraceae</taxon>
        <taxon>Kingdonia</taxon>
    </lineage>
</organism>
<sequence>MKYAPSGNRTTERRVVVFCVFLKVVRSCFYRESLPNGSLSIQTCGMCPWGLGLLKRWRKQSEDQD</sequence>
<comment type="caution">
    <text evidence="1">The sequence shown here is derived from an EMBL/GenBank/DDBJ whole genome shotgun (WGS) entry which is preliminary data.</text>
</comment>